<sequence>MHREVSRSPATKFSPEDLGDFLSRASLGETGEVLDPDLDLDLHPSLIADVRENFPAKRKRSSSIDSSAGPPDALC</sequence>
<protein>
    <submittedName>
        <fullName evidence="2">Uncharacterized protein</fullName>
    </submittedName>
</protein>
<reference evidence="2 3" key="1">
    <citation type="submission" date="2018-11" db="EMBL/GenBank/DDBJ databases">
        <authorList>
            <consortium name="Pathogen Informatics"/>
        </authorList>
    </citation>
    <scope>NUCLEOTIDE SEQUENCE [LARGE SCALE GENOMIC DNA]</scope>
</reference>
<evidence type="ECO:0000313" key="3">
    <source>
        <dbReference type="Proteomes" id="UP000281553"/>
    </source>
</evidence>
<name>A0A3P7NZP1_DIBLA</name>
<gene>
    <name evidence="2" type="ORF">DILT_LOCUS9523</name>
</gene>
<evidence type="ECO:0000256" key="1">
    <source>
        <dbReference type="SAM" id="MobiDB-lite"/>
    </source>
</evidence>
<accession>A0A3P7NZP1</accession>
<feature type="region of interest" description="Disordered" evidence="1">
    <location>
        <begin position="52"/>
        <end position="75"/>
    </location>
</feature>
<evidence type="ECO:0000313" key="2">
    <source>
        <dbReference type="EMBL" id="VDN13692.1"/>
    </source>
</evidence>
<dbReference type="AlphaFoldDB" id="A0A3P7NZP1"/>
<proteinExistence type="predicted"/>
<dbReference type="EMBL" id="UYRU01057080">
    <property type="protein sequence ID" value="VDN13692.1"/>
    <property type="molecule type" value="Genomic_DNA"/>
</dbReference>
<keyword evidence="3" id="KW-1185">Reference proteome</keyword>
<organism evidence="2 3">
    <name type="scientific">Dibothriocephalus latus</name>
    <name type="common">Fish tapeworm</name>
    <name type="synonym">Diphyllobothrium latum</name>
    <dbReference type="NCBI Taxonomy" id="60516"/>
    <lineage>
        <taxon>Eukaryota</taxon>
        <taxon>Metazoa</taxon>
        <taxon>Spiralia</taxon>
        <taxon>Lophotrochozoa</taxon>
        <taxon>Platyhelminthes</taxon>
        <taxon>Cestoda</taxon>
        <taxon>Eucestoda</taxon>
        <taxon>Diphyllobothriidea</taxon>
        <taxon>Diphyllobothriidae</taxon>
        <taxon>Dibothriocephalus</taxon>
    </lineage>
</organism>
<dbReference type="Proteomes" id="UP000281553">
    <property type="component" value="Unassembled WGS sequence"/>
</dbReference>